<dbReference type="InterPro" id="IPR036291">
    <property type="entry name" value="NAD(P)-bd_dom_sf"/>
</dbReference>
<dbReference type="SUPFAM" id="SSF50129">
    <property type="entry name" value="GroES-like"/>
    <property type="match status" value="1"/>
</dbReference>
<dbReference type="SMART" id="SM00829">
    <property type="entry name" value="PKS_ER"/>
    <property type="match status" value="1"/>
</dbReference>
<organism evidence="2 3">
    <name type="scientific">Dentipellis fragilis</name>
    <dbReference type="NCBI Taxonomy" id="205917"/>
    <lineage>
        <taxon>Eukaryota</taxon>
        <taxon>Fungi</taxon>
        <taxon>Dikarya</taxon>
        <taxon>Basidiomycota</taxon>
        <taxon>Agaricomycotina</taxon>
        <taxon>Agaricomycetes</taxon>
        <taxon>Russulales</taxon>
        <taxon>Hericiaceae</taxon>
        <taxon>Dentipellis</taxon>
    </lineage>
</organism>
<dbReference type="CDD" id="cd08249">
    <property type="entry name" value="enoyl_reductase_like"/>
    <property type="match status" value="1"/>
</dbReference>
<evidence type="ECO:0000259" key="1">
    <source>
        <dbReference type="SMART" id="SM00829"/>
    </source>
</evidence>
<dbReference type="InterPro" id="IPR011032">
    <property type="entry name" value="GroES-like_sf"/>
</dbReference>
<dbReference type="AlphaFoldDB" id="A0A4Y9Y3B3"/>
<dbReference type="Proteomes" id="UP000298327">
    <property type="component" value="Unassembled WGS sequence"/>
</dbReference>
<dbReference type="Gene3D" id="3.40.50.720">
    <property type="entry name" value="NAD(P)-binding Rossmann-like Domain"/>
    <property type="match status" value="1"/>
</dbReference>
<dbReference type="GO" id="GO:0016651">
    <property type="term" value="F:oxidoreductase activity, acting on NAD(P)H"/>
    <property type="evidence" value="ECO:0007669"/>
    <property type="project" value="InterPro"/>
</dbReference>
<dbReference type="OrthoDB" id="3233595at2759"/>
<dbReference type="InterPro" id="IPR020843">
    <property type="entry name" value="ER"/>
</dbReference>
<dbReference type="EMBL" id="SEOQ01000786">
    <property type="protein sequence ID" value="TFY56956.1"/>
    <property type="molecule type" value="Genomic_DNA"/>
</dbReference>
<gene>
    <name evidence="2" type="ORF">EVG20_g8729</name>
</gene>
<protein>
    <recommendedName>
        <fullName evidence="1">Enoyl reductase (ER) domain-containing protein</fullName>
    </recommendedName>
</protein>
<dbReference type="Gene3D" id="3.90.180.10">
    <property type="entry name" value="Medium-chain alcohol dehydrogenases, catalytic domain"/>
    <property type="match status" value="1"/>
</dbReference>
<name>A0A4Y9Y3B3_9AGAM</name>
<sequence>MAATFEHSHPIPRVTSSALPFTQRAVLVHDRKTVALETIPLDRPGLGQVLVKNSVIAQNPGDWKAREWDLGILRSTRGFGYDFAGRIAALGEGVTGWKVGDRVAGYVMPVKATKIAQNAYCEYTVAAVNPLIRIPDNISDEEAATIPLAAFTSLHLLNIVVDIPKRAPLGGRALLIWGGSSSLGQFAIQLAHIAGYKVITTASPRNHVLVKSLGAAVAIDYHAPDVVEQIIAASGRDGVDYAYDAIAENGSTEFASKTLRKDGPRKVAVVIPLDVSNLDPSVDHYYSTPVSFLDHDIEFAGLYIPRNRAELALGIDFAENATGWLKEGRLKPSPFTVRPGGLSGVQDGLDFMKAGKVRAAAAAAGV</sequence>
<dbReference type="Pfam" id="PF00107">
    <property type="entry name" value="ADH_zinc_N"/>
    <property type="match status" value="1"/>
</dbReference>
<proteinExistence type="predicted"/>
<dbReference type="InterPro" id="IPR013149">
    <property type="entry name" value="ADH-like_C"/>
</dbReference>
<accession>A0A4Y9Y3B3</accession>
<dbReference type="InterPro" id="IPR047122">
    <property type="entry name" value="Trans-enoyl_RdTase-like"/>
</dbReference>
<dbReference type="PANTHER" id="PTHR45348:SF2">
    <property type="entry name" value="ZINC-TYPE ALCOHOL DEHYDROGENASE-LIKE PROTEIN C2E1P3.01"/>
    <property type="match status" value="1"/>
</dbReference>
<dbReference type="InterPro" id="IPR013154">
    <property type="entry name" value="ADH-like_N"/>
</dbReference>
<dbReference type="PANTHER" id="PTHR45348">
    <property type="entry name" value="HYPOTHETICAL OXIDOREDUCTASE (EUROFUNG)"/>
    <property type="match status" value="1"/>
</dbReference>
<reference evidence="2 3" key="1">
    <citation type="submission" date="2019-02" db="EMBL/GenBank/DDBJ databases">
        <title>Genome sequencing of the rare red list fungi Dentipellis fragilis.</title>
        <authorList>
            <person name="Buettner E."/>
            <person name="Kellner H."/>
        </authorList>
    </citation>
    <scope>NUCLEOTIDE SEQUENCE [LARGE SCALE GENOMIC DNA]</scope>
    <source>
        <strain evidence="2 3">DSM 105465</strain>
    </source>
</reference>
<comment type="caution">
    <text evidence="2">The sequence shown here is derived from an EMBL/GenBank/DDBJ whole genome shotgun (WGS) entry which is preliminary data.</text>
</comment>
<dbReference type="SUPFAM" id="SSF51735">
    <property type="entry name" value="NAD(P)-binding Rossmann-fold domains"/>
    <property type="match status" value="1"/>
</dbReference>
<keyword evidence="3" id="KW-1185">Reference proteome</keyword>
<evidence type="ECO:0000313" key="2">
    <source>
        <dbReference type="EMBL" id="TFY56956.1"/>
    </source>
</evidence>
<feature type="domain" description="Enoyl reductase (ER)" evidence="1">
    <location>
        <begin position="29"/>
        <end position="357"/>
    </location>
</feature>
<evidence type="ECO:0000313" key="3">
    <source>
        <dbReference type="Proteomes" id="UP000298327"/>
    </source>
</evidence>
<dbReference type="Pfam" id="PF08240">
    <property type="entry name" value="ADH_N"/>
    <property type="match status" value="1"/>
</dbReference>
<dbReference type="STRING" id="205917.A0A4Y9Y3B3"/>